<feature type="signal peptide" evidence="2">
    <location>
        <begin position="1"/>
        <end position="24"/>
    </location>
</feature>
<feature type="region of interest" description="Disordered" evidence="1">
    <location>
        <begin position="147"/>
        <end position="241"/>
    </location>
</feature>
<keyword evidence="2" id="KW-0732">Signal</keyword>
<evidence type="ECO:0000259" key="3">
    <source>
        <dbReference type="Pfam" id="PF00754"/>
    </source>
</evidence>
<feature type="compositionally biased region" description="Low complexity" evidence="1">
    <location>
        <begin position="157"/>
        <end position="195"/>
    </location>
</feature>
<proteinExistence type="predicted"/>
<keyword evidence="5" id="KW-1185">Reference proteome</keyword>
<dbReference type="PANTHER" id="PTHR46306:SF1">
    <property type="entry name" value="BTB_POZ DOMAIN-CONTAINING PROTEIN 9"/>
    <property type="match status" value="1"/>
</dbReference>
<dbReference type="Gene3D" id="2.60.120.260">
    <property type="entry name" value="Galactose-binding domain-like"/>
    <property type="match status" value="1"/>
</dbReference>
<dbReference type="SUPFAM" id="SSF49785">
    <property type="entry name" value="Galactose-binding domain-like"/>
    <property type="match status" value="1"/>
</dbReference>
<protein>
    <recommendedName>
        <fullName evidence="3">F5/8 type C domain-containing protein</fullName>
    </recommendedName>
</protein>
<feature type="domain" description="F5/8 type C" evidence="3">
    <location>
        <begin position="52"/>
        <end position="135"/>
    </location>
</feature>
<comment type="caution">
    <text evidence="4">The sequence shown here is derived from an EMBL/GenBank/DDBJ whole genome shotgun (WGS) entry which is preliminary data.</text>
</comment>
<evidence type="ECO:0000256" key="2">
    <source>
        <dbReference type="SAM" id="SignalP"/>
    </source>
</evidence>
<dbReference type="InterPro" id="IPR052407">
    <property type="entry name" value="BTB_POZ_domain_cont_9"/>
</dbReference>
<evidence type="ECO:0000256" key="1">
    <source>
        <dbReference type="SAM" id="MobiDB-lite"/>
    </source>
</evidence>
<dbReference type="Pfam" id="PF00754">
    <property type="entry name" value="F5_F8_type_C"/>
    <property type="match status" value="1"/>
</dbReference>
<sequence>MRSLTVKLIPISVNLTLIFSTANCLLENYCYIFVIIGETRGYDWDSGYTCHQLGSGAIVVQLAQPYVISSMRLLLWDCDDRSYSYYIEVSTNQRHWEMVCNRSRENCKSWQAIRFDPIPVVYIRIVGTNNSANEVFHCVHFECPSQSEDDLTDQPETSATATGTSTNTTTKTEVPSTSRSSTTPTSTSPPTVSKDTPSRRSIGNALAELLNENDDSVETDDDGARSPKLVERSDSTEELFE</sequence>
<name>A0ABP1QV72_9HEXA</name>
<dbReference type="InterPro" id="IPR008979">
    <property type="entry name" value="Galactose-bd-like_sf"/>
</dbReference>
<evidence type="ECO:0000313" key="5">
    <source>
        <dbReference type="Proteomes" id="UP001642540"/>
    </source>
</evidence>
<dbReference type="InterPro" id="IPR000421">
    <property type="entry name" value="FA58C"/>
</dbReference>
<accession>A0ABP1QV72</accession>
<gene>
    <name evidence="4" type="ORF">ODALV1_LOCUS15424</name>
</gene>
<evidence type="ECO:0000313" key="4">
    <source>
        <dbReference type="EMBL" id="CAL8111942.1"/>
    </source>
</evidence>
<feature type="compositionally biased region" description="Basic and acidic residues" evidence="1">
    <location>
        <begin position="222"/>
        <end position="235"/>
    </location>
</feature>
<feature type="chain" id="PRO_5045746240" description="F5/8 type C domain-containing protein" evidence="2">
    <location>
        <begin position="25"/>
        <end position="241"/>
    </location>
</feature>
<feature type="compositionally biased region" description="Acidic residues" evidence="1">
    <location>
        <begin position="211"/>
        <end position="221"/>
    </location>
</feature>
<dbReference type="PANTHER" id="PTHR46306">
    <property type="entry name" value="BTB/POZ DOMAIN-CONTAINING PROTEIN 9"/>
    <property type="match status" value="1"/>
</dbReference>
<organism evidence="4 5">
    <name type="scientific">Orchesella dallaii</name>
    <dbReference type="NCBI Taxonomy" id="48710"/>
    <lineage>
        <taxon>Eukaryota</taxon>
        <taxon>Metazoa</taxon>
        <taxon>Ecdysozoa</taxon>
        <taxon>Arthropoda</taxon>
        <taxon>Hexapoda</taxon>
        <taxon>Collembola</taxon>
        <taxon>Entomobryomorpha</taxon>
        <taxon>Entomobryoidea</taxon>
        <taxon>Orchesellidae</taxon>
        <taxon>Orchesellinae</taxon>
        <taxon>Orchesella</taxon>
    </lineage>
</organism>
<reference evidence="4 5" key="1">
    <citation type="submission" date="2024-08" db="EMBL/GenBank/DDBJ databases">
        <authorList>
            <person name="Cucini C."/>
            <person name="Frati F."/>
        </authorList>
    </citation>
    <scope>NUCLEOTIDE SEQUENCE [LARGE SCALE GENOMIC DNA]</scope>
</reference>
<dbReference type="EMBL" id="CAXLJM020000046">
    <property type="protein sequence ID" value="CAL8111942.1"/>
    <property type="molecule type" value="Genomic_DNA"/>
</dbReference>
<dbReference type="Proteomes" id="UP001642540">
    <property type="component" value="Unassembled WGS sequence"/>
</dbReference>